<proteinExistence type="predicted"/>
<gene>
    <name evidence="3" type="ORF">GCM10025867_27290</name>
</gene>
<dbReference type="Gene3D" id="1.10.101.10">
    <property type="entry name" value="PGBD-like superfamily/PGBD"/>
    <property type="match status" value="1"/>
</dbReference>
<evidence type="ECO:0000313" key="3">
    <source>
        <dbReference type="EMBL" id="BDZ50488.1"/>
    </source>
</evidence>
<evidence type="ECO:0000259" key="2">
    <source>
        <dbReference type="Pfam" id="PF01471"/>
    </source>
</evidence>
<organism evidence="3 4">
    <name type="scientific">Frondihabitans sucicola</name>
    <dbReference type="NCBI Taxonomy" id="1268041"/>
    <lineage>
        <taxon>Bacteria</taxon>
        <taxon>Bacillati</taxon>
        <taxon>Actinomycetota</taxon>
        <taxon>Actinomycetes</taxon>
        <taxon>Micrococcales</taxon>
        <taxon>Microbacteriaceae</taxon>
        <taxon>Frondihabitans</taxon>
    </lineage>
</organism>
<dbReference type="InterPro" id="IPR036366">
    <property type="entry name" value="PGBDSf"/>
</dbReference>
<dbReference type="EMBL" id="AP027732">
    <property type="protein sequence ID" value="BDZ50488.1"/>
    <property type="molecule type" value="Genomic_DNA"/>
</dbReference>
<protein>
    <recommendedName>
        <fullName evidence="2">Peptidoglycan binding-like domain-containing protein</fullName>
    </recommendedName>
</protein>
<evidence type="ECO:0000313" key="4">
    <source>
        <dbReference type="Proteomes" id="UP001321486"/>
    </source>
</evidence>
<feature type="compositionally biased region" description="Low complexity" evidence="1">
    <location>
        <begin position="140"/>
        <end position="156"/>
    </location>
</feature>
<evidence type="ECO:0000256" key="1">
    <source>
        <dbReference type="SAM" id="MobiDB-lite"/>
    </source>
</evidence>
<dbReference type="SUPFAM" id="SSF47090">
    <property type="entry name" value="PGBD-like"/>
    <property type="match status" value="1"/>
</dbReference>
<feature type="domain" description="Peptidoglycan binding-like" evidence="2">
    <location>
        <begin position="91"/>
        <end position="125"/>
    </location>
</feature>
<feature type="region of interest" description="Disordered" evidence="1">
    <location>
        <begin position="136"/>
        <end position="168"/>
    </location>
</feature>
<reference evidence="4" key="1">
    <citation type="journal article" date="2019" name="Int. J. Syst. Evol. Microbiol.">
        <title>The Global Catalogue of Microorganisms (GCM) 10K type strain sequencing project: providing services to taxonomists for standard genome sequencing and annotation.</title>
        <authorList>
            <consortium name="The Broad Institute Genomics Platform"/>
            <consortium name="The Broad Institute Genome Sequencing Center for Infectious Disease"/>
            <person name="Wu L."/>
            <person name="Ma J."/>
        </authorList>
    </citation>
    <scope>NUCLEOTIDE SEQUENCE [LARGE SCALE GENOMIC DNA]</scope>
    <source>
        <strain evidence="4">NBRC 108728</strain>
    </source>
</reference>
<dbReference type="InterPro" id="IPR002477">
    <property type="entry name" value="Peptidoglycan-bd-like"/>
</dbReference>
<dbReference type="Proteomes" id="UP001321486">
    <property type="component" value="Chromosome"/>
</dbReference>
<dbReference type="Pfam" id="PF01471">
    <property type="entry name" value="PG_binding_1"/>
    <property type="match status" value="1"/>
</dbReference>
<dbReference type="InterPro" id="IPR036365">
    <property type="entry name" value="PGBD-like_sf"/>
</dbReference>
<name>A0ABN6XZV9_9MICO</name>
<sequence>MAPPTPGPLTAKVERGDLSDVVSFRGTVRRDEVTTILLPVPDADEAVVTRVTAAAGATISAGSVLTEINGRPVFALPGGFRFYRSLGMGDTGPDVRQLQQGLAAAGAPVTADGIFGATTESAVKALYVKAGYAPPPEQNADAAADADTSTDASTPDDSPRPDPAPTTILPKGELAALGTLPAYAASTPPVGTLVTSETTIGLQRGTPRVVAEVPTLSAEKLAVGTTGTFRSTGTESLDVAVEKVTPAAPRRRTPP</sequence>
<accession>A0ABN6XZV9</accession>
<keyword evidence="4" id="KW-1185">Reference proteome</keyword>